<dbReference type="RefSeq" id="WP_105338358.1">
    <property type="nucleotide sequence ID" value="NZ_PUHZ01000024.1"/>
</dbReference>
<dbReference type="OrthoDB" id="9944209at2"/>
<evidence type="ECO:0008006" key="4">
    <source>
        <dbReference type="Google" id="ProtNLM"/>
    </source>
</evidence>
<feature type="transmembrane region" description="Helical" evidence="1">
    <location>
        <begin position="136"/>
        <end position="157"/>
    </location>
</feature>
<dbReference type="Proteomes" id="UP000237819">
    <property type="component" value="Unassembled WGS sequence"/>
</dbReference>
<protein>
    <recommendedName>
        <fullName evidence="4">DUF5673 domain-containing protein</fullName>
    </recommendedName>
</protein>
<feature type="transmembrane region" description="Helical" evidence="1">
    <location>
        <begin position="21"/>
        <end position="40"/>
    </location>
</feature>
<keyword evidence="1" id="KW-0812">Transmembrane</keyword>
<accession>A0A2S8GGH0</accession>
<organism evidence="2 3">
    <name type="scientific">Blastopirellula marina</name>
    <dbReference type="NCBI Taxonomy" id="124"/>
    <lineage>
        <taxon>Bacteria</taxon>
        <taxon>Pseudomonadati</taxon>
        <taxon>Planctomycetota</taxon>
        <taxon>Planctomycetia</taxon>
        <taxon>Pirellulales</taxon>
        <taxon>Pirellulaceae</taxon>
        <taxon>Blastopirellula</taxon>
    </lineage>
</organism>
<sequence>MKTEPTAEEDFPLAAPPWIKLRGLGILIAVIAVVIGVPLSEMGELNSAQWQLVALHVGVAIAAFAAFVVGYGLQRRHLSRESGPLLLELSGNWSRVYSAWDHDALVVLGLVLLNLGITRYLEDLQTLTSPVGRVELNWIMTLPMLTAAVILIGIGVWDIDIVQLRKKGVVLGVTYVPWEKLKTCRWSGHEENVLLIGWGTLHSFPVSSRERTKIDAILADLSAADSEQPNG</sequence>
<keyword evidence="1" id="KW-0472">Membrane</keyword>
<evidence type="ECO:0000313" key="2">
    <source>
        <dbReference type="EMBL" id="PQO43144.1"/>
    </source>
</evidence>
<proteinExistence type="predicted"/>
<dbReference type="AlphaFoldDB" id="A0A2S8GGH0"/>
<dbReference type="EMBL" id="PUHZ01000024">
    <property type="protein sequence ID" value="PQO43144.1"/>
    <property type="molecule type" value="Genomic_DNA"/>
</dbReference>
<evidence type="ECO:0000256" key="1">
    <source>
        <dbReference type="SAM" id="Phobius"/>
    </source>
</evidence>
<evidence type="ECO:0000313" key="3">
    <source>
        <dbReference type="Proteomes" id="UP000237819"/>
    </source>
</evidence>
<name>A0A2S8GGH0_9BACT</name>
<feature type="transmembrane region" description="Helical" evidence="1">
    <location>
        <begin position="104"/>
        <end position="121"/>
    </location>
</feature>
<feature type="transmembrane region" description="Helical" evidence="1">
    <location>
        <begin position="52"/>
        <end position="73"/>
    </location>
</feature>
<keyword evidence="1" id="KW-1133">Transmembrane helix</keyword>
<reference evidence="2 3" key="1">
    <citation type="submission" date="2018-02" db="EMBL/GenBank/DDBJ databases">
        <title>Comparative genomes isolates from brazilian mangrove.</title>
        <authorList>
            <person name="Araujo J.E."/>
            <person name="Taketani R.G."/>
            <person name="Silva M.C.P."/>
            <person name="Loureco M.V."/>
            <person name="Andreote F.D."/>
        </authorList>
    </citation>
    <scope>NUCLEOTIDE SEQUENCE [LARGE SCALE GENOMIC DNA]</scope>
    <source>
        <strain evidence="2 3">Nap-Phe MGV</strain>
    </source>
</reference>
<gene>
    <name evidence="2" type="ORF">C5Y93_25910</name>
</gene>
<comment type="caution">
    <text evidence="2">The sequence shown here is derived from an EMBL/GenBank/DDBJ whole genome shotgun (WGS) entry which is preliminary data.</text>
</comment>